<comment type="similarity">
    <text evidence="1">Belongs to the YciI family.</text>
</comment>
<evidence type="ECO:0000256" key="1">
    <source>
        <dbReference type="ARBA" id="ARBA00007689"/>
    </source>
</evidence>
<proteinExistence type="inferred from homology"/>
<organism evidence="3 4">
    <name type="scientific">Cyanobacterium stanieri LEGE 03274</name>
    <dbReference type="NCBI Taxonomy" id="1828756"/>
    <lineage>
        <taxon>Bacteria</taxon>
        <taxon>Bacillati</taxon>
        <taxon>Cyanobacteriota</taxon>
        <taxon>Cyanophyceae</taxon>
        <taxon>Oscillatoriophycideae</taxon>
        <taxon>Chroococcales</taxon>
        <taxon>Geminocystaceae</taxon>
        <taxon>Cyanobacterium</taxon>
    </lineage>
</organism>
<reference evidence="3 4" key="1">
    <citation type="submission" date="2020-10" db="EMBL/GenBank/DDBJ databases">
        <authorList>
            <person name="Castelo-Branco R."/>
            <person name="Eusebio N."/>
            <person name="Adriana R."/>
            <person name="Vieira A."/>
            <person name="Brugerolle De Fraissinette N."/>
            <person name="Rezende De Castro R."/>
            <person name="Schneider M.P."/>
            <person name="Vasconcelos V."/>
            <person name="Leao P.N."/>
        </authorList>
    </citation>
    <scope>NUCLEOTIDE SEQUENCE [LARGE SCALE GENOMIC DNA]</scope>
    <source>
        <strain evidence="3 4">LEGE 03274</strain>
    </source>
</reference>
<dbReference type="EMBL" id="JADEWC010000015">
    <property type="protein sequence ID" value="MBE9222698.1"/>
    <property type="molecule type" value="Genomic_DNA"/>
</dbReference>
<accession>A0ABR9V487</accession>
<dbReference type="Pfam" id="PF03795">
    <property type="entry name" value="YCII"/>
    <property type="match status" value="1"/>
</dbReference>
<keyword evidence="4" id="KW-1185">Reference proteome</keyword>
<dbReference type="InterPro" id="IPR011008">
    <property type="entry name" value="Dimeric_a/b-barrel"/>
</dbReference>
<dbReference type="RefSeq" id="WP_193800853.1">
    <property type="nucleotide sequence ID" value="NZ_JADEWC010000015.1"/>
</dbReference>
<dbReference type="Proteomes" id="UP000654604">
    <property type="component" value="Unassembled WGS sequence"/>
</dbReference>
<evidence type="ECO:0000313" key="3">
    <source>
        <dbReference type="EMBL" id="MBE9222698.1"/>
    </source>
</evidence>
<evidence type="ECO:0000259" key="2">
    <source>
        <dbReference type="Pfam" id="PF03795"/>
    </source>
</evidence>
<comment type="caution">
    <text evidence="3">The sequence shown here is derived from an EMBL/GenBank/DDBJ whole genome shotgun (WGS) entry which is preliminary data.</text>
</comment>
<feature type="domain" description="YCII-related" evidence="2">
    <location>
        <begin position="18"/>
        <end position="77"/>
    </location>
</feature>
<dbReference type="InterPro" id="IPR005545">
    <property type="entry name" value="YCII"/>
</dbReference>
<evidence type="ECO:0000313" key="4">
    <source>
        <dbReference type="Proteomes" id="UP000654604"/>
    </source>
</evidence>
<protein>
    <recommendedName>
        <fullName evidence="2">YCII-related domain-containing protein</fullName>
    </recommendedName>
</protein>
<gene>
    <name evidence="3" type="ORF">IQ215_08305</name>
</gene>
<dbReference type="PANTHER" id="PTHR37828">
    <property type="entry name" value="GSR2449 PROTEIN"/>
    <property type="match status" value="1"/>
</dbReference>
<dbReference type="SUPFAM" id="SSF54909">
    <property type="entry name" value="Dimeric alpha+beta barrel"/>
    <property type="match status" value="1"/>
</dbReference>
<name>A0ABR9V487_9CHRO</name>
<dbReference type="Gene3D" id="3.30.70.1060">
    <property type="entry name" value="Dimeric alpha+beta barrel"/>
    <property type="match status" value="1"/>
</dbReference>
<sequence length="87" mass="10031">MPWFVKIEKGIVAKHIFDQYVPAHLEYVARLNKLGHDAKTGYWKEDEGGMLIFQADSIEEAKTIVENDPLILNKCVEYVLHQWCVVG</sequence>
<dbReference type="PANTHER" id="PTHR37828:SF1">
    <property type="entry name" value="YCII-RELATED DOMAIN-CONTAINING PROTEIN"/>
    <property type="match status" value="1"/>
</dbReference>